<dbReference type="GO" id="GO:0005737">
    <property type="term" value="C:cytoplasm"/>
    <property type="evidence" value="ECO:0007669"/>
    <property type="project" value="TreeGrafter"/>
</dbReference>
<dbReference type="PANTHER" id="PTHR43758">
    <property type="entry name" value="7,8-DIHYDRO-8-OXOGUANINE TRIPHOSPHATASE"/>
    <property type="match status" value="1"/>
</dbReference>
<evidence type="ECO:0000313" key="7">
    <source>
        <dbReference type="EMBL" id="QEL17003.1"/>
    </source>
</evidence>
<dbReference type="RefSeq" id="WP_149115549.1">
    <property type="nucleotide sequence ID" value="NZ_CP042425.1"/>
</dbReference>
<keyword evidence="4" id="KW-0378">Hydrolase</keyword>
<keyword evidence="8" id="KW-1185">Reference proteome</keyword>
<keyword evidence="3" id="KW-0479">Metal-binding</keyword>
<dbReference type="AlphaFoldDB" id="A0A5C1AFK4"/>
<dbReference type="EMBL" id="CP042425">
    <property type="protein sequence ID" value="QEL17003.1"/>
    <property type="molecule type" value="Genomic_DNA"/>
</dbReference>
<organism evidence="7 8">
    <name type="scientific">Limnoglobus roseus</name>
    <dbReference type="NCBI Taxonomy" id="2598579"/>
    <lineage>
        <taxon>Bacteria</taxon>
        <taxon>Pseudomonadati</taxon>
        <taxon>Planctomycetota</taxon>
        <taxon>Planctomycetia</taxon>
        <taxon>Gemmatales</taxon>
        <taxon>Gemmataceae</taxon>
        <taxon>Limnoglobus</taxon>
    </lineage>
</organism>
<feature type="domain" description="Nudix hydrolase" evidence="6">
    <location>
        <begin position="4"/>
        <end position="137"/>
    </location>
</feature>
<dbReference type="GO" id="GO:0008413">
    <property type="term" value="F:8-oxo-7,8-dihydroguanosine triphosphate pyrophosphatase activity"/>
    <property type="evidence" value="ECO:0007669"/>
    <property type="project" value="InterPro"/>
</dbReference>
<comment type="cofactor">
    <cofactor evidence="1">
        <name>Mg(2+)</name>
        <dbReference type="ChEBI" id="CHEBI:18420"/>
    </cofactor>
</comment>
<reference evidence="8" key="1">
    <citation type="submission" date="2019-08" db="EMBL/GenBank/DDBJ databases">
        <title>Limnoglobus roseus gen. nov., sp. nov., a novel freshwater planctomycete with a giant genome from the family Gemmataceae.</title>
        <authorList>
            <person name="Kulichevskaya I.S."/>
            <person name="Naumoff D.G."/>
            <person name="Miroshnikov K."/>
            <person name="Ivanova A."/>
            <person name="Philippov D.A."/>
            <person name="Hakobyan A."/>
            <person name="Rijpstra I.C."/>
            <person name="Sinninghe Damste J.S."/>
            <person name="Liesack W."/>
            <person name="Dedysh S.N."/>
        </authorList>
    </citation>
    <scope>NUCLEOTIDE SEQUENCE [LARGE SCALE GENOMIC DNA]</scope>
    <source>
        <strain evidence="8">PX52</strain>
    </source>
</reference>
<dbReference type="OrthoDB" id="9800186at2"/>
<evidence type="ECO:0000259" key="6">
    <source>
        <dbReference type="PROSITE" id="PS51462"/>
    </source>
</evidence>
<gene>
    <name evidence="7" type="ORF">PX52LOC_03979</name>
</gene>
<dbReference type="InterPro" id="IPR000086">
    <property type="entry name" value="NUDIX_hydrolase_dom"/>
</dbReference>
<dbReference type="GO" id="GO:0046872">
    <property type="term" value="F:metal ion binding"/>
    <property type="evidence" value="ECO:0007669"/>
    <property type="project" value="UniProtKB-KW"/>
</dbReference>
<dbReference type="InterPro" id="IPR020084">
    <property type="entry name" value="NUDIX_hydrolase_CS"/>
</dbReference>
<dbReference type="PANTHER" id="PTHR43758:SF2">
    <property type="entry name" value="OXIDIZED PURINE NUCLEOSIDE TRIPHOSPHATE HYDROLASE"/>
    <property type="match status" value="1"/>
</dbReference>
<dbReference type="Gene3D" id="3.90.79.10">
    <property type="entry name" value="Nucleoside Triphosphate Pyrophosphohydrolase"/>
    <property type="match status" value="1"/>
</dbReference>
<dbReference type="PROSITE" id="PS51462">
    <property type="entry name" value="NUDIX"/>
    <property type="match status" value="1"/>
</dbReference>
<accession>A0A5C1AFK4</accession>
<dbReference type="GO" id="GO:0006281">
    <property type="term" value="P:DNA repair"/>
    <property type="evidence" value="ECO:0007669"/>
    <property type="project" value="InterPro"/>
</dbReference>
<dbReference type="SUPFAM" id="SSF55811">
    <property type="entry name" value="Nudix"/>
    <property type="match status" value="1"/>
</dbReference>
<protein>
    <submittedName>
        <fullName evidence="7">8-oxo-dGTP diphosphatase</fullName>
    </submittedName>
</protein>
<dbReference type="InterPro" id="IPR015797">
    <property type="entry name" value="NUDIX_hydrolase-like_dom_sf"/>
</dbReference>
<comment type="similarity">
    <text evidence="2">Belongs to the Nudix hydrolase family.</text>
</comment>
<evidence type="ECO:0000256" key="5">
    <source>
        <dbReference type="ARBA" id="ARBA00022842"/>
    </source>
</evidence>
<proteinExistence type="inferred from homology"/>
<dbReference type="KEGG" id="lrs:PX52LOC_03979"/>
<evidence type="ECO:0000256" key="4">
    <source>
        <dbReference type="ARBA" id="ARBA00022801"/>
    </source>
</evidence>
<dbReference type="Proteomes" id="UP000324974">
    <property type="component" value="Chromosome"/>
</dbReference>
<name>A0A5C1AFK4_9BACT</name>
<evidence type="ECO:0000256" key="1">
    <source>
        <dbReference type="ARBA" id="ARBA00001946"/>
    </source>
</evidence>
<evidence type="ECO:0000256" key="3">
    <source>
        <dbReference type="ARBA" id="ARBA00022723"/>
    </source>
</evidence>
<sequence length="164" mass="18366">MPYTPILATLGYVFSPDRTRVLLVHRNARPGDHHLGKYNGLGGKLERDEDIVAGMKREVLEEAGIVCESLQLAGTISWPGFGKNGEDWFGFLFRILSWSGTPAEKNPEGSLSWVKVTQVMNLPMWEGDRHFLPFILDFQALPFHAVMPYHQGRPTGWTVNSATA</sequence>
<evidence type="ECO:0000313" key="8">
    <source>
        <dbReference type="Proteomes" id="UP000324974"/>
    </source>
</evidence>
<dbReference type="InterPro" id="IPR003562">
    <property type="entry name" value="Mutator_MutX_prot"/>
</dbReference>
<evidence type="ECO:0000256" key="2">
    <source>
        <dbReference type="ARBA" id="ARBA00005582"/>
    </source>
</evidence>
<dbReference type="PRINTS" id="PR01402">
    <property type="entry name" value="MUTATORMUTX"/>
</dbReference>
<dbReference type="Pfam" id="PF00293">
    <property type="entry name" value="NUDIX"/>
    <property type="match status" value="1"/>
</dbReference>
<keyword evidence="5" id="KW-0460">Magnesium</keyword>
<dbReference type="PROSITE" id="PS00893">
    <property type="entry name" value="NUDIX_BOX"/>
    <property type="match status" value="1"/>
</dbReference>
<dbReference type="CDD" id="cd18886">
    <property type="entry name" value="NUDIX_MutT_Nudt1"/>
    <property type="match status" value="1"/>
</dbReference>